<dbReference type="Pfam" id="PF14310">
    <property type="entry name" value="Fn3-like"/>
    <property type="match status" value="1"/>
</dbReference>
<dbReference type="InterPro" id="IPR002772">
    <property type="entry name" value="Glyco_hydro_3_C"/>
</dbReference>
<dbReference type="PANTHER" id="PTHR42721:SF3">
    <property type="entry name" value="BETA-D-XYLOSIDASE 5-RELATED"/>
    <property type="match status" value="1"/>
</dbReference>
<gene>
    <name evidence="6" type="ORF">HDF22_001659</name>
</gene>
<keyword evidence="4" id="KW-0472">Membrane</keyword>
<dbReference type="SUPFAM" id="SSF52279">
    <property type="entry name" value="Beta-D-glucan exohydrolase, C-terminal domain"/>
    <property type="match status" value="1"/>
</dbReference>
<keyword evidence="4" id="KW-0812">Transmembrane</keyword>
<dbReference type="Pfam" id="PF01915">
    <property type="entry name" value="Glyco_hydro_3_C"/>
    <property type="match status" value="1"/>
</dbReference>
<dbReference type="GO" id="GO:0008422">
    <property type="term" value="F:beta-glucosidase activity"/>
    <property type="evidence" value="ECO:0007669"/>
    <property type="project" value="UniProtKB-EC"/>
</dbReference>
<dbReference type="GO" id="GO:0046556">
    <property type="term" value="F:alpha-L-arabinofuranosidase activity"/>
    <property type="evidence" value="ECO:0007669"/>
    <property type="project" value="TreeGrafter"/>
</dbReference>
<evidence type="ECO:0000256" key="3">
    <source>
        <dbReference type="ARBA" id="ARBA00022801"/>
    </source>
</evidence>
<evidence type="ECO:0000259" key="5">
    <source>
        <dbReference type="SMART" id="SM01217"/>
    </source>
</evidence>
<feature type="transmembrane region" description="Helical" evidence="4">
    <location>
        <begin position="23"/>
        <end position="42"/>
    </location>
</feature>
<accession>A0A841JHR2</accession>
<comment type="similarity">
    <text evidence="1">Belongs to the glycosyl hydrolase 3 family.</text>
</comment>
<dbReference type="Gene3D" id="3.40.50.1700">
    <property type="entry name" value="Glycoside hydrolase family 3 C-terminal domain"/>
    <property type="match status" value="1"/>
</dbReference>
<dbReference type="InterPro" id="IPR017853">
    <property type="entry name" value="GH"/>
</dbReference>
<reference evidence="6 7" key="1">
    <citation type="submission" date="2020-08" db="EMBL/GenBank/DDBJ databases">
        <title>Genomic Encyclopedia of Type Strains, Phase IV (KMG-V): Genome sequencing to study the core and pangenomes of soil and plant-associated prokaryotes.</title>
        <authorList>
            <person name="Whitman W."/>
        </authorList>
    </citation>
    <scope>NUCLEOTIDE SEQUENCE [LARGE SCALE GENOMIC DNA]</scope>
    <source>
        <strain evidence="6 7">MP601</strain>
    </source>
</reference>
<dbReference type="GO" id="GO:0009044">
    <property type="term" value="F:xylan 1,4-beta-xylosidase activity"/>
    <property type="evidence" value="ECO:0007669"/>
    <property type="project" value="InterPro"/>
</dbReference>
<dbReference type="GO" id="GO:0045493">
    <property type="term" value="P:xylan catabolic process"/>
    <property type="evidence" value="ECO:0007669"/>
    <property type="project" value="InterPro"/>
</dbReference>
<dbReference type="InterPro" id="IPR036881">
    <property type="entry name" value="Glyco_hydro_3_C_sf"/>
</dbReference>
<protein>
    <submittedName>
        <fullName evidence="6">Beta-glucosidase</fullName>
        <ecNumber evidence="6">3.2.1.21</ecNumber>
    </submittedName>
</protein>
<evidence type="ECO:0000256" key="1">
    <source>
        <dbReference type="ARBA" id="ARBA00005336"/>
    </source>
</evidence>
<dbReference type="Gene3D" id="2.60.40.10">
    <property type="entry name" value="Immunoglobulins"/>
    <property type="match status" value="1"/>
</dbReference>
<proteinExistence type="inferred from homology"/>
<dbReference type="PRINTS" id="PR00133">
    <property type="entry name" value="GLHYDRLASE3"/>
</dbReference>
<evidence type="ECO:0000256" key="2">
    <source>
        <dbReference type="ARBA" id="ARBA00022729"/>
    </source>
</evidence>
<dbReference type="InterPro" id="IPR001764">
    <property type="entry name" value="Glyco_hydro_3_N"/>
</dbReference>
<keyword evidence="6" id="KW-0326">Glycosidase</keyword>
<dbReference type="PANTHER" id="PTHR42721">
    <property type="entry name" value="SUGAR HYDROLASE-RELATED"/>
    <property type="match status" value="1"/>
</dbReference>
<name>A0A841JHR2_9SPHI</name>
<dbReference type="InterPro" id="IPR013783">
    <property type="entry name" value="Ig-like_fold"/>
</dbReference>
<keyword evidence="3 6" id="KW-0378">Hydrolase</keyword>
<dbReference type="SUPFAM" id="SSF51445">
    <property type="entry name" value="(Trans)glycosidases"/>
    <property type="match status" value="1"/>
</dbReference>
<evidence type="ECO:0000313" key="7">
    <source>
        <dbReference type="Proteomes" id="UP000548326"/>
    </source>
</evidence>
<sequence>MELTLILNLKSNQKKMAPTIKNLIRLSAVTMAILFISIATQAQQKLFYKDVSQSIEIRVKDLLSKLTLEEKISLLGYRSQAVPRLGIPAYNWWNEALHGVARAGEATIFPQAIGMSATFNDELLKDVSTAISTEARAKYNLAIAQDRHLQYMGLTFWTPNINIFRDPRWGRGQETYGEDPFLTGRMGSAFVKGLQGDDPRYLKASATAKHFAVHSGPEAERDRFDAKVDEKDLRETYLYAFHELVDAGVESVMSAYNRVNGVPNSINKVLLTDILRKEWGFKGHVVTDCGALDDVYLTHKTLPTAVEVAAAALKAGVNLDCSSILQNDGLKAIQQKLLTEKDVDMALIPILRTEFKLGFYDDPTLNPYHSYGVDSIHNTQHIALARKVAQQSMVLLKNDKNILPLTKANVSSIMVVGPNAASLDAMVANYHGTSSKVINFVEGITAAVSKSTRVEYDLGCDYKDTTHFGGTWAAGNADVTIAVIGLSPVLEGEAGDAFLSNSGGDKKDLSLPASEIAFIKALRKGVKTKPIIAVITAGSDVDVSAIEPYVDAVIFAWYPGEQGGNALADIVFGDVSPSGHLPLTFYKDISNLPDYQNYNMKGRTYRYYDGPVQYPFGFGLSYTSFAYILESKPKTLYKKTDTLSVTVKVQNTGKMNGDEVVQAYIEYPKLDRMPIKELKSFKRISLTKDSEGSVTLKIPVQDLQKWDMASHQWKIYPGKYKLVLGCNSADEKASVDFTITK</sequence>
<keyword evidence="2" id="KW-0732">Signal</keyword>
<dbReference type="Gene3D" id="3.20.20.300">
    <property type="entry name" value="Glycoside hydrolase, family 3, N-terminal domain"/>
    <property type="match status" value="1"/>
</dbReference>
<dbReference type="SMART" id="SM01217">
    <property type="entry name" value="Fn3_like"/>
    <property type="match status" value="1"/>
</dbReference>
<keyword evidence="4" id="KW-1133">Transmembrane helix</keyword>
<feature type="domain" description="Fibronectin type III-like" evidence="5">
    <location>
        <begin position="659"/>
        <end position="728"/>
    </location>
</feature>
<dbReference type="Pfam" id="PF00933">
    <property type="entry name" value="Glyco_hydro_3"/>
    <property type="match status" value="1"/>
</dbReference>
<dbReference type="Proteomes" id="UP000548326">
    <property type="component" value="Unassembled WGS sequence"/>
</dbReference>
<dbReference type="RefSeq" id="WP_260170834.1">
    <property type="nucleotide sequence ID" value="NZ_JACHCA010000004.1"/>
</dbReference>
<evidence type="ECO:0000313" key="6">
    <source>
        <dbReference type="EMBL" id="MBB6127551.1"/>
    </source>
</evidence>
<organism evidence="6 7">
    <name type="scientific">Mucilaginibacter lappiensis</name>
    <dbReference type="NCBI Taxonomy" id="354630"/>
    <lineage>
        <taxon>Bacteria</taxon>
        <taxon>Pseudomonadati</taxon>
        <taxon>Bacteroidota</taxon>
        <taxon>Sphingobacteriia</taxon>
        <taxon>Sphingobacteriales</taxon>
        <taxon>Sphingobacteriaceae</taxon>
        <taxon>Mucilaginibacter</taxon>
    </lineage>
</organism>
<dbReference type="GO" id="GO:0031222">
    <property type="term" value="P:arabinan catabolic process"/>
    <property type="evidence" value="ECO:0007669"/>
    <property type="project" value="TreeGrafter"/>
</dbReference>
<comment type="caution">
    <text evidence="6">The sequence shown here is derived from an EMBL/GenBank/DDBJ whole genome shotgun (WGS) entry which is preliminary data.</text>
</comment>
<evidence type="ECO:0000256" key="4">
    <source>
        <dbReference type="SAM" id="Phobius"/>
    </source>
</evidence>
<dbReference type="InterPro" id="IPR036962">
    <property type="entry name" value="Glyco_hydro_3_N_sf"/>
</dbReference>
<dbReference type="InterPro" id="IPR044993">
    <property type="entry name" value="BXL"/>
</dbReference>
<dbReference type="InterPro" id="IPR026891">
    <property type="entry name" value="Fn3-like"/>
</dbReference>
<dbReference type="EC" id="3.2.1.21" evidence="6"/>
<dbReference type="EMBL" id="JACHCA010000004">
    <property type="protein sequence ID" value="MBB6127551.1"/>
    <property type="molecule type" value="Genomic_DNA"/>
</dbReference>
<dbReference type="AlphaFoldDB" id="A0A841JHR2"/>